<dbReference type="InterPro" id="IPR014001">
    <property type="entry name" value="Helicase_ATP-bd"/>
</dbReference>
<name>A6DQ79_9BACT</name>
<evidence type="ECO:0000256" key="3">
    <source>
        <dbReference type="ARBA" id="ARBA00022806"/>
    </source>
</evidence>
<dbReference type="Gene3D" id="3.40.50.300">
    <property type="entry name" value="P-loop containing nucleotide triphosphate hydrolases"/>
    <property type="match status" value="2"/>
</dbReference>
<dbReference type="GO" id="GO:0003676">
    <property type="term" value="F:nucleic acid binding"/>
    <property type="evidence" value="ECO:0007669"/>
    <property type="project" value="InterPro"/>
</dbReference>
<dbReference type="AlphaFoldDB" id="A6DQ79"/>
<dbReference type="STRING" id="313628.LNTAR_16323"/>
<dbReference type="SMART" id="SM00487">
    <property type="entry name" value="DEXDc"/>
    <property type="match status" value="1"/>
</dbReference>
<dbReference type="Pfam" id="PF00270">
    <property type="entry name" value="DEAD"/>
    <property type="match status" value="1"/>
</dbReference>
<dbReference type="PANTHER" id="PTHR47961:SF8">
    <property type="entry name" value="DEXH-BOX ATP-DEPENDENT RNA HELICASE DEXH15 CHLOROPLASTIC"/>
    <property type="match status" value="1"/>
</dbReference>
<dbReference type="PROSITE" id="PS51194">
    <property type="entry name" value="HELICASE_CTER"/>
    <property type="match status" value="1"/>
</dbReference>
<comment type="caution">
    <text evidence="7">The sequence shown here is derived from an EMBL/GenBank/DDBJ whole genome shotgun (WGS) entry which is preliminary data.</text>
</comment>
<keyword evidence="2" id="KW-0378">Hydrolase</keyword>
<dbReference type="PANTHER" id="PTHR47961">
    <property type="entry name" value="DNA POLYMERASE THETA, PUTATIVE (AFU_ORTHOLOGUE AFUA_1G05260)-RELATED"/>
    <property type="match status" value="1"/>
</dbReference>
<evidence type="ECO:0000259" key="5">
    <source>
        <dbReference type="PROSITE" id="PS51192"/>
    </source>
</evidence>
<keyword evidence="3 7" id="KW-0347">Helicase</keyword>
<dbReference type="RefSeq" id="WP_007280008.1">
    <property type="nucleotide sequence ID" value="NZ_ABCK01000019.1"/>
</dbReference>
<dbReference type="EMBL" id="ABCK01000019">
    <property type="protein sequence ID" value="EDM26130.1"/>
    <property type="molecule type" value="Genomic_DNA"/>
</dbReference>
<sequence length="844" mass="97094">MKLSFQEKILQRSSFLDQYKSLLISSAIEEFPLSNTDGYCENAVDVDWHNMLFFASALSKSEHHEHCEKALRICQVCLGSSQVQPEHKYAAAIILCELSNSMTLELAYQRDLLSRDFESNLSAVHKMNLCKSKIKFSICDSAQKILSVNRFQKDVYENYMANQCLSISAPTSAGKSYILKKVIIDLITQETNNYTIVYVVPTRALISQVEQEMKELLQENLIIDGYVSSIPNAPEGGNRFSKYVYVFTQERLHWFRSSNTNVLIDCLIVDEAHKIDDGSRGLLLQEKIEELITDHPDIRILFSSPFTSNPEVLYKGLLPTDQCKPIKTDFVAVNQNLFYLRSVYRKPRKWILSLVNKNDQVDLGEVLYDSRPDTEIKKIGFAVNYFGKNGGNLVYVNTADVAEKEAILLSELYTENIIDQEVNDLIDLCSNVIHKKYTLMKALNKGIAFHYGSMPMLIRSEIERLFELGKIHTLICTSTLLEGVNLPAKNIFIRKPSRGVGKPLSASDFWNLAGRAGRLGKEFQGNIFCIDPDTWVEKVPLEREKNIIARAVDKLEEKSVKDEIHFYIEQSLTSKYPFDFKAEAAFSYFYLKRLNGRLDAINIAFFKDVFQRVDELITLPRKHLVNHPGISPIGQQRLLQYFINYDKNITDLIPAYPEEEDALENYIKIVTRISKFLSGDNEAIAFYHALLIVNWLRGMPLSYIIKKNQTYWTKKDPKKSLATVIRKSMRDIETVVRFKFVKFISCYVDVLQIAFQQKGINEPIDELNNFKIWLELGVSQTTQINLINLGLSRHTAIELSKLLPKDDMSLTDVKKWMLDQDLETLNFSSIYIREIELVRKDFHI</sequence>
<accession>A6DQ79</accession>
<dbReference type="Proteomes" id="UP000004947">
    <property type="component" value="Unassembled WGS sequence"/>
</dbReference>
<proteinExistence type="predicted"/>
<reference evidence="7 8" key="1">
    <citation type="journal article" date="2010" name="J. Bacteriol.">
        <title>Genome sequence of Lentisphaera araneosa HTCC2155T, the type species of the order Lentisphaerales in the phylum Lentisphaerae.</title>
        <authorList>
            <person name="Thrash J.C."/>
            <person name="Cho J.C."/>
            <person name="Vergin K.L."/>
            <person name="Morris R.M."/>
            <person name="Giovannoni S.J."/>
        </authorList>
    </citation>
    <scope>NUCLEOTIDE SEQUENCE [LARGE SCALE GENOMIC DNA]</scope>
    <source>
        <strain evidence="7 8">HTCC2155</strain>
    </source>
</reference>
<feature type="domain" description="Helicase ATP-binding" evidence="5">
    <location>
        <begin position="156"/>
        <end position="324"/>
    </location>
</feature>
<dbReference type="eggNOG" id="COG1204">
    <property type="taxonomic scope" value="Bacteria"/>
</dbReference>
<dbReference type="GO" id="GO:0016787">
    <property type="term" value="F:hydrolase activity"/>
    <property type="evidence" value="ECO:0007669"/>
    <property type="project" value="UniProtKB-KW"/>
</dbReference>
<evidence type="ECO:0000256" key="2">
    <source>
        <dbReference type="ARBA" id="ARBA00022801"/>
    </source>
</evidence>
<dbReference type="Pfam" id="PF00271">
    <property type="entry name" value="Helicase_C"/>
    <property type="match status" value="1"/>
</dbReference>
<dbReference type="GO" id="GO:0005524">
    <property type="term" value="F:ATP binding"/>
    <property type="evidence" value="ECO:0007669"/>
    <property type="project" value="UniProtKB-KW"/>
</dbReference>
<evidence type="ECO:0000313" key="8">
    <source>
        <dbReference type="Proteomes" id="UP000004947"/>
    </source>
</evidence>
<dbReference type="InterPro" id="IPR001650">
    <property type="entry name" value="Helicase_C-like"/>
</dbReference>
<dbReference type="InterPro" id="IPR011545">
    <property type="entry name" value="DEAD/DEAH_box_helicase_dom"/>
</dbReference>
<evidence type="ECO:0000259" key="6">
    <source>
        <dbReference type="PROSITE" id="PS51194"/>
    </source>
</evidence>
<protein>
    <submittedName>
        <fullName evidence="7">DEAD/DEAH box helicase domain protein</fullName>
    </submittedName>
</protein>
<dbReference type="SMART" id="SM00490">
    <property type="entry name" value="HELICc"/>
    <property type="match status" value="1"/>
</dbReference>
<keyword evidence="1" id="KW-0547">Nucleotide-binding</keyword>
<dbReference type="GO" id="GO:0004386">
    <property type="term" value="F:helicase activity"/>
    <property type="evidence" value="ECO:0007669"/>
    <property type="project" value="UniProtKB-KW"/>
</dbReference>
<keyword evidence="4" id="KW-0067">ATP-binding</keyword>
<feature type="domain" description="Helicase C-terminal" evidence="6">
    <location>
        <begin position="375"/>
        <end position="572"/>
    </location>
</feature>
<dbReference type="PROSITE" id="PS51192">
    <property type="entry name" value="HELICASE_ATP_BIND_1"/>
    <property type="match status" value="1"/>
</dbReference>
<dbReference type="InterPro" id="IPR027417">
    <property type="entry name" value="P-loop_NTPase"/>
</dbReference>
<evidence type="ECO:0000256" key="4">
    <source>
        <dbReference type="ARBA" id="ARBA00022840"/>
    </source>
</evidence>
<organism evidence="7 8">
    <name type="scientific">Lentisphaera araneosa HTCC2155</name>
    <dbReference type="NCBI Taxonomy" id="313628"/>
    <lineage>
        <taxon>Bacteria</taxon>
        <taxon>Pseudomonadati</taxon>
        <taxon>Lentisphaerota</taxon>
        <taxon>Lentisphaeria</taxon>
        <taxon>Lentisphaerales</taxon>
        <taxon>Lentisphaeraceae</taxon>
        <taxon>Lentisphaera</taxon>
    </lineage>
</organism>
<evidence type="ECO:0000256" key="1">
    <source>
        <dbReference type="ARBA" id="ARBA00022741"/>
    </source>
</evidence>
<gene>
    <name evidence="7" type="ORF">LNTAR_16323</name>
</gene>
<dbReference type="OrthoDB" id="9815222at2"/>
<dbReference type="SUPFAM" id="SSF52540">
    <property type="entry name" value="P-loop containing nucleoside triphosphate hydrolases"/>
    <property type="match status" value="1"/>
</dbReference>
<evidence type="ECO:0000313" key="7">
    <source>
        <dbReference type="EMBL" id="EDM26130.1"/>
    </source>
</evidence>
<dbReference type="InterPro" id="IPR050474">
    <property type="entry name" value="Hel308_SKI2-like"/>
</dbReference>
<keyword evidence="8" id="KW-1185">Reference proteome</keyword>